<dbReference type="NCBIfam" id="TIGR01850">
    <property type="entry name" value="argC"/>
    <property type="match status" value="1"/>
</dbReference>
<feature type="domain" description="Semialdehyde dehydrogenase NAD-binding" evidence="5">
    <location>
        <begin position="2"/>
        <end position="124"/>
    </location>
</feature>
<dbReference type="GO" id="GO:0006526">
    <property type="term" value="P:L-arginine biosynthetic process"/>
    <property type="evidence" value="ECO:0007669"/>
    <property type="project" value="UniProtKB-UniRule"/>
</dbReference>
<dbReference type="UniPathway" id="UPA00068">
    <property type="reaction ID" value="UER00108"/>
</dbReference>
<dbReference type="PANTHER" id="PTHR32338:SF11">
    <property type="entry name" value="[LYSW]-L-2-AMINOADIPATE_[LYSW]-L-GLUTAMATE PHOSPHATE REDUCTASE-RELATED"/>
    <property type="match status" value="1"/>
</dbReference>
<dbReference type="GO" id="GO:0051287">
    <property type="term" value="F:NAD binding"/>
    <property type="evidence" value="ECO:0007669"/>
    <property type="project" value="InterPro"/>
</dbReference>
<dbReference type="OrthoDB" id="9801289at2"/>
<keyword evidence="7" id="KW-1185">Reference proteome</keyword>
<comment type="similarity">
    <text evidence="4">Belongs to the NAGSA dehydrogenase family. Type 1 subfamily.</text>
</comment>
<dbReference type="SUPFAM" id="SSF51735">
    <property type="entry name" value="NAD(P)-binding Rossmann-fold domains"/>
    <property type="match status" value="1"/>
</dbReference>
<evidence type="ECO:0000256" key="4">
    <source>
        <dbReference type="HAMAP-Rule" id="MF_00150"/>
    </source>
</evidence>
<dbReference type="GO" id="GO:0003942">
    <property type="term" value="F:N-acetyl-gamma-glutamyl-phosphate reductase activity"/>
    <property type="evidence" value="ECO:0007669"/>
    <property type="project" value="UniProtKB-UniRule"/>
</dbReference>
<protein>
    <recommendedName>
        <fullName evidence="4">N-acetyl-gamma-glutamyl-phosphate reductase</fullName>
        <shortName evidence="4">AGPR</shortName>
        <ecNumber evidence="4">1.2.1.38</ecNumber>
    </recommendedName>
    <alternativeName>
        <fullName evidence="4">N-acetyl-glutamate semialdehyde dehydrogenase</fullName>
        <shortName evidence="4">NAGSA dehydrogenase</shortName>
    </alternativeName>
</protein>
<dbReference type="Proteomes" id="UP000317422">
    <property type="component" value="Unassembled WGS sequence"/>
</dbReference>
<dbReference type="HAMAP" id="MF_00150">
    <property type="entry name" value="ArgC_type1"/>
    <property type="match status" value="1"/>
</dbReference>
<dbReference type="InterPro" id="IPR000534">
    <property type="entry name" value="Semialdehyde_DH_NAD-bd"/>
</dbReference>
<dbReference type="InterPro" id="IPR036291">
    <property type="entry name" value="NAD(P)-bd_dom_sf"/>
</dbReference>
<evidence type="ECO:0000259" key="5">
    <source>
        <dbReference type="SMART" id="SM00859"/>
    </source>
</evidence>
<dbReference type="EC" id="1.2.1.38" evidence="4"/>
<reference evidence="6 7" key="1">
    <citation type="submission" date="2019-06" db="EMBL/GenBank/DDBJ databases">
        <title>Sequencing the genomes of 1000 actinobacteria strains.</title>
        <authorList>
            <person name="Klenk H.-P."/>
        </authorList>
    </citation>
    <scope>NUCLEOTIDE SEQUENCE [LARGE SCALE GENOMIC DNA]</scope>
    <source>
        <strain evidence="6 7">DSM 45015</strain>
    </source>
</reference>
<dbReference type="GO" id="GO:0070401">
    <property type="term" value="F:NADP+ binding"/>
    <property type="evidence" value="ECO:0007669"/>
    <property type="project" value="InterPro"/>
</dbReference>
<proteinExistence type="inferred from homology"/>
<dbReference type="InterPro" id="IPR058924">
    <property type="entry name" value="AGPR_dimerisation_dom"/>
</dbReference>
<evidence type="ECO:0000313" key="6">
    <source>
        <dbReference type="EMBL" id="TQN28367.1"/>
    </source>
</evidence>
<dbReference type="SMART" id="SM00859">
    <property type="entry name" value="Semialdhyde_dh"/>
    <property type="match status" value="1"/>
</dbReference>
<name>A0A543N979_9ACTN</name>
<comment type="caution">
    <text evidence="6">The sequence shown here is derived from an EMBL/GenBank/DDBJ whole genome shotgun (WGS) entry which is preliminary data.</text>
</comment>
<dbReference type="GO" id="GO:0005737">
    <property type="term" value="C:cytoplasm"/>
    <property type="evidence" value="ECO:0007669"/>
    <property type="project" value="UniProtKB-SubCell"/>
</dbReference>
<comment type="pathway">
    <text evidence="4">Amino-acid biosynthesis; L-arginine biosynthesis; N(2)-acetyl-L-ornithine from L-glutamate: step 3/4.</text>
</comment>
<comment type="catalytic activity">
    <reaction evidence="4">
        <text>N-acetyl-L-glutamate 5-semialdehyde + phosphate + NADP(+) = N-acetyl-L-glutamyl 5-phosphate + NADPH + H(+)</text>
        <dbReference type="Rhea" id="RHEA:21588"/>
        <dbReference type="ChEBI" id="CHEBI:15378"/>
        <dbReference type="ChEBI" id="CHEBI:29123"/>
        <dbReference type="ChEBI" id="CHEBI:43474"/>
        <dbReference type="ChEBI" id="CHEBI:57783"/>
        <dbReference type="ChEBI" id="CHEBI:57936"/>
        <dbReference type="ChEBI" id="CHEBI:58349"/>
        <dbReference type="EC" id="1.2.1.38"/>
    </reaction>
</comment>
<dbReference type="Pfam" id="PF22698">
    <property type="entry name" value="Semialdhyde_dhC_1"/>
    <property type="match status" value="1"/>
</dbReference>
<dbReference type="InterPro" id="IPR050085">
    <property type="entry name" value="AGPR"/>
</dbReference>
<dbReference type="CDD" id="cd23939">
    <property type="entry name" value="AGPR_1_C_LysY"/>
    <property type="match status" value="1"/>
</dbReference>
<dbReference type="EMBL" id="VFQC01000002">
    <property type="protein sequence ID" value="TQN28367.1"/>
    <property type="molecule type" value="Genomic_DNA"/>
</dbReference>
<organism evidence="6 7">
    <name type="scientific">Haloactinospora alba</name>
    <dbReference type="NCBI Taxonomy" id="405555"/>
    <lineage>
        <taxon>Bacteria</taxon>
        <taxon>Bacillati</taxon>
        <taxon>Actinomycetota</taxon>
        <taxon>Actinomycetes</taxon>
        <taxon>Streptosporangiales</taxon>
        <taxon>Nocardiopsidaceae</taxon>
        <taxon>Haloactinospora</taxon>
    </lineage>
</organism>
<keyword evidence="4" id="KW-0963">Cytoplasm</keyword>
<sequence length="326" mass="34004">MRVSVVGARGYVGGELVRLVLGHPELELVQATSRSCAGRPLGAVHPNLHHHSGVRFTAPEQLEPADAVLAAVPAGELAGVHQRLTSAARVVVDLSPDSRDPRTAPEPGYTLGMPELNRAALSGATRISVPGCMATAAVLALRPLVSAGLVDGEALVDARTGSSGAGTAPTTATHHPERQNALRVYRAAGHRHADEIARICGVRTRMTVTAVPLVRGVQAVVHARPPRPVSRAEVWDAYRACYAEEPFIRLVARRAGPHRLPDPQFLTGSNFADLGFDVDEDGARIVSVAALDNLMKGAAGGAVQSLNAASGIAERAGLEFPGLHAG</sequence>
<gene>
    <name evidence="4" type="primary">argC</name>
    <name evidence="6" type="ORF">FHX37_3704</name>
</gene>
<keyword evidence="1 4" id="KW-0028">Amino-acid biosynthesis</keyword>
<feature type="active site" evidence="4">
    <location>
        <position position="132"/>
    </location>
</feature>
<keyword evidence="4" id="KW-0055">Arginine biosynthesis</keyword>
<accession>A0A543N979</accession>
<dbReference type="SUPFAM" id="SSF55347">
    <property type="entry name" value="Glyceraldehyde-3-phosphate dehydrogenase-like, C-terminal domain"/>
    <property type="match status" value="1"/>
</dbReference>
<comment type="subcellular location">
    <subcellularLocation>
        <location evidence="4">Cytoplasm</location>
    </subcellularLocation>
</comment>
<evidence type="ECO:0000256" key="2">
    <source>
        <dbReference type="ARBA" id="ARBA00022857"/>
    </source>
</evidence>
<keyword evidence="2 4" id="KW-0521">NADP</keyword>
<dbReference type="RefSeq" id="WP_141925429.1">
    <property type="nucleotide sequence ID" value="NZ_VFQC01000002.1"/>
</dbReference>
<keyword evidence="3 4" id="KW-0560">Oxidoreductase</keyword>
<evidence type="ECO:0000313" key="7">
    <source>
        <dbReference type="Proteomes" id="UP000317422"/>
    </source>
</evidence>
<dbReference type="Pfam" id="PF01118">
    <property type="entry name" value="Semialdhyde_dh"/>
    <property type="match status" value="1"/>
</dbReference>
<comment type="function">
    <text evidence="4">Catalyzes the NADPH-dependent reduction of N-acetyl-5-glutamyl phosphate to yield N-acetyl-L-glutamate 5-semialdehyde.</text>
</comment>
<dbReference type="PANTHER" id="PTHR32338">
    <property type="entry name" value="N-ACETYL-GAMMA-GLUTAMYL-PHOSPHATE REDUCTASE, CHLOROPLASTIC-RELATED-RELATED"/>
    <property type="match status" value="1"/>
</dbReference>
<dbReference type="Gene3D" id="3.40.50.720">
    <property type="entry name" value="NAD(P)-binding Rossmann-like Domain"/>
    <property type="match status" value="1"/>
</dbReference>
<evidence type="ECO:0000256" key="1">
    <source>
        <dbReference type="ARBA" id="ARBA00022605"/>
    </source>
</evidence>
<dbReference type="InterPro" id="IPR000706">
    <property type="entry name" value="AGPR_type-1"/>
</dbReference>
<dbReference type="Gene3D" id="3.30.360.10">
    <property type="entry name" value="Dihydrodipicolinate Reductase, domain 2"/>
    <property type="match status" value="1"/>
</dbReference>
<dbReference type="AlphaFoldDB" id="A0A543N979"/>
<evidence type="ECO:0000256" key="3">
    <source>
        <dbReference type="ARBA" id="ARBA00023002"/>
    </source>
</evidence>